<name>A0A078AN85_STYLE</name>
<keyword evidence="10" id="KW-1185">Reference proteome</keyword>
<feature type="transmembrane region" description="Helical" evidence="7">
    <location>
        <begin position="494"/>
        <end position="515"/>
    </location>
</feature>
<dbReference type="EMBL" id="CCKQ01010864">
    <property type="protein sequence ID" value="CDW82378.1"/>
    <property type="molecule type" value="Genomic_DNA"/>
</dbReference>
<evidence type="ECO:0000313" key="10">
    <source>
        <dbReference type="Proteomes" id="UP000039865"/>
    </source>
</evidence>
<gene>
    <name evidence="9" type="primary">Contig6410.g6857</name>
    <name evidence="9" type="ORF">STYLEM_11410</name>
</gene>
<sequence length="556" mass="64134">MNYSKFRDLGENAKSSQSNQEQELQNLHPTNQDNPNDSREGQEIDEVEPINLMKADSYRQIVDMDQALELCGGFGKFQLIGSTFLMMAMVSSAFFLYSFAFLEHKPQYQCLNQETQIWETCLSLQFCNNPDVQWRINFEDGESIHNLIEQLNFHCEPDYKLGLFGSFFLLGIVVGCFTLARAGDIYGRRKVFIIGMISQIIVCTTILFSNSIYFDYVLLFLIGWAITGKQFVGFSYLIELQPAKQQVIMGTAMFMLEAVAYLFICAYFSYISKYWQYIQIPTIGFAVFGVIVVYFFPESPRFLLSQNRFTDLRDTLNTIARINGKNPKTANDFQFKEEQTQKNLLNQKFTNNPDFNDEPMSSSHSLKELCLDKTLRNNLIFSCIIWSCSMFNFYLITFYLKYFPGSIFSNSKWFAVSDFISFLISGNILKRTNPQKTLFCSYLFSGLGSLTYLLFYWDVRLVPLFILMSRIGNSMAFNTVYVSNNRLFPTKFMTSTYGIVNFVSHLYAIGAPLMAEISDPYPFTAFLLHSCIGAICSFFLKEINKEQKQPETVMIH</sequence>
<feature type="transmembrane region" description="Helical" evidence="7">
    <location>
        <begin position="436"/>
        <end position="455"/>
    </location>
</feature>
<proteinExistence type="predicted"/>
<evidence type="ECO:0000259" key="8">
    <source>
        <dbReference type="PROSITE" id="PS50850"/>
    </source>
</evidence>
<evidence type="ECO:0000256" key="5">
    <source>
        <dbReference type="ARBA" id="ARBA00023136"/>
    </source>
</evidence>
<dbReference type="Proteomes" id="UP000039865">
    <property type="component" value="Unassembled WGS sequence"/>
</dbReference>
<feature type="compositionally biased region" description="Low complexity" evidence="6">
    <location>
        <begin position="15"/>
        <end position="27"/>
    </location>
</feature>
<dbReference type="PROSITE" id="PS50850">
    <property type="entry name" value="MFS"/>
    <property type="match status" value="1"/>
</dbReference>
<feature type="transmembrane region" description="Helical" evidence="7">
    <location>
        <begin position="521"/>
        <end position="540"/>
    </location>
</feature>
<feature type="transmembrane region" description="Helical" evidence="7">
    <location>
        <begin position="161"/>
        <end position="179"/>
    </location>
</feature>
<feature type="transmembrane region" description="Helical" evidence="7">
    <location>
        <begin position="277"/>
        <end position="296"/>
    </location>
</feature>
<protein>
    <submittedName>
        <fullName evidence="9">Solute carrier family member 5</fullName>
    </submittedName>
</protein>
<dbReference type="GO" id="GO:0022857">
    <property type="term" value="F:transmembrane transporter activity"/>
    <property type="evidence" value="ECO:0007669"/>
    <property type="project" value="InterPro"/>
</dbReference>
<keyword evidence="2" id="KW-0813">Transport</keyword>
<organism evidence="9 10">
    <name type="scientific">Stylonychia lemnae</name>
    <name type="common">Ciliate</name>
    <dbReference type="NCBI Taxonomy" id="5949"/>
    <lineage>
        <taxon>Eukaryota</taxon>
        <taxon>Sar</taxon>
        <taxon>Alveolata</taxon>
        <taxon>Ciliophora</taxon>
        <taxon>Intramacronucleata</taxon>
        <taxon>Spirotrichea</taxon>
        <taxon>Stichotrichia</taxon>
        <taxon>Sporadotrichida</taxon>
        <taxon>Oxytrichidae</taxon>
        <taxon>Stylonychinae</taxon>
        <taxon>Stylonychia</taxon>
    </lineage>
</organism>
<keyword evidence="3 7" id="KW-0812">Transmembrane</keyword>
<feature type="transmembrane region" description="Helical" evidence="7">
    <location>
        <begin position="250"/>
        <end position="271"/>
    </location>
</feature>
<reference evidence="9 10" key="1">
    <citation type="submission" date="2014-06" db="EMBL/GenBank/DDBJ databases">
        <authorList>
            <person name="Swart Estienne"/>
        </authorList>
    </citation>
    <scope>NUCLEOTIDE SEQUENCE [LARGE SCALE GENOMIC DNA]</scope>
    <source>
        <strain evidence="9 10">130c</strain>
    </source>
</reference>
<dbReference type="InParanoid" id="A0A078AN85"/>
<feature type="transmembrane region" description="Helical" evidence="7">
    <location>
        <begin position="461"/>
        <end position="482"/>
    </location>
</feature>
<feature type="compositionally biased region" description="Basic and acidic residues" evidence="6">
    <location>
        <begin position="1"/>
        <end position="11"/>
    </location>
</feature>
<dbReference type="InterPro" id="IPR011701">
    <property type="entry name" value="MFS"/>
</dbReference>
<keyword evidence="5 7" id="KW-0472">Membrane</keyword>
<evidence type="ECO:0000256" key="3">
    <source>
        <dbReference type="ARBA" id="ARBA00022692"/>
    </source>
</evidence>
<dbReference type="PANTHER" id="PTHR23511">
    <property type="entry name" value="SYNAPTIC VESICLE GLYCOPROTEIN 2"/>
    <property type="match status" value="1"/>
</dbReference>
<feature type="domain" description="Major facilitator superfamily (MFS) profile" evidence="8">
    <location>
        <begin position="84"/>
        <end position="548"/>
    </location>
</feature>
<feature type="transmembrane region" description="Helical" evidence="7">
    <location>
        <begin position="216"/>
        <end position="238"/>
    </location>
</feature>
<dbReference type="SUPFAM" id="SSF103473">
    <property type="entry name" value="MFS general substrate transporter"/>
    <property type="match status" value="1"/>
</dbReference>
<evidence type="ECO:0000256" key="1">
    <source>
        <dbReference type="ARBA" id="ARBA00004141"/>
    </source>
</evidence>
<dbReference type="GO" id="GO:0016020">
    <property type="term" value="C:membrane"/>
    <property type="evidence" value="ECO:0007669"/>
    <property type="project" value="UniProtKB-SubCell"/>
</dbReference>
<dbReference type="InterPro" id="IPR036259">
    <property type="entry name" value="MFS_trans_sf"/>
</dbReference>
<evidence type="ECO:0000256" key="6">
    <source>
        <dbReference type="SAM" id="MobiDB-lite"/>
    </source>
</evidence>
<dbReference type="Gene3D" id="1.20.1250.20">
    <property type="entry name" value="MFS general substrate transporter like domains"/>
    <property type="match status" value="1"/>
</dbReference>
<evidence type="ECO:0000256" key="2">
    <source>
        <dbReference type="ARBA" id="ARBA00022448"/>
    </source>
</evidence>
<evidence type="ECO:0000256" key="4">
    <source>
        <dbReference type="ARBA" id="ARBA00022989"/>
    </source>
</evidence>
<accession>A0A078AN85</accession>
<dbReference type="InterPro" id="IPR020846">
    <property type="entry name" value="MFS_dom"/>
</dbReference>
<evidence type="ECO:0000256" key="7">
    <source>
        <dbReference type="SAM" id="Phobius"/>
    </source>
</evidence>
<dbReference type="PANTHER" id="PTHR23511:SF34">
    <property type="entry name" value="SYNAPTIC VESICLE GLYCOPROTEIN 2"/>
    <property type="match status" value="1"/>
</dbReference>
<dbReference type="AlphaFoldDB" id="A0A078AN85"/>
<dbReference type="OrthoDB" id="289899at2759"/>
<dbReference type="Pfam" id="PF07690">
    <property type="entry name" value="MFS_1"/>
    <property type="match status" value="1"/>
</dbReference>
<dbReference type="OMA" id="NGHKEAQ"/>
<keyword evidence="4 7" id="KW-1133">Transmembrane helix</keyword>
<evidence type="ECO:0000313" key="9">
    <source>
        <dbReference type="EMBL" id="CDW82378.1"/>
    </source>
</evidence>
<feature type="transmembrane region" description="Helical" evidence="7">
    <location>
        <begin position="84"/>
        <end position="102"/>
    </location>
</feature>
<feature type="transmembrane region" description="Helical" evidence="7">
    <location>
        <begin position="191"/>
        <end position="210"/>
    </location>
</feature>
<feature type="transmembrane region" description="Helical" evidence="7">
    <location>
        <begin position="379"/>
        <end position="400"/>
    </location>
</feature>
<comment type="subcellular location">
    <subcellularLocation>
        <location evidence="1">Membrane</location>
        <topology evidence="1">Multi-pass membrane protein</topology>
    </subcellularLocation>
</comment>
<feature type="region of interest" description="Disordered" evidence="6">
    <location>
        <begin position="1"/>
        <end position="46"/>
    </location>
</feature>